<dbReference type="Proteomes" id="UP000593571">
    <property type="component" value="Unassembled WGS sequence"/>
</dbReference>
<accession>A0A7J8INC3</accession>
<dbReference type="AlphaFoldDB" id="A0A7J8INC3"/>
<comment type="caution">
    <text evidence="1">The sequence shown here is derived from an EMBL/GenBank/DDBJ whole genome shotgun (WGS) entry which is preliminary data.</text>
</comment>
<evidence type="ECO:0000313" key="1">
    <source>
        <dbReference type="EMBL" id="KAF6485645.1"/>
    </source>
</evidence>
<keyword evidence="2" id="KW-1185">Reference proteome</keyword>
<sequence length="133" mass="14840">MFKALSTPQRDQDLSVPGWTRAEHLTQAGPVDSSIGNPKLGLRETKLQSGCFPAKRDIMTGTCWQEQFFAPCSAEQRRPICRSRGEEWEGRDRGRPASLTQALGSCFQSNPRPSCISSVVSMKYLYTLITNEV</sequence>
<evidence type="ECO:0000313" key="2">
    <source>
        <dbReference type="Proteomes" id="UP000593571"/>
    </source>
</evidence>
<organism evidence="1 2">
    <name type="scientific">Rousettus aegyptiacus</name>
    <name type="common">Egyptian fruit bat</name>
    <name type="synonym">Pteropus aegyptiacus</name>
    <dbReference type="NCBI Taxonomy" id="9407"/>
    <lineage>
        <taxon>Eukaryota</taxon>
        <taxon>Metazoa</taxon>
        <taxon>Chordata</taxon>
        <taxon>Craniata</taxon>
        <taxon>Vertebrata</taxon>
        <taxon>Euteleostomi</taxon>
        <taxon>Mammalia</taxon>
        <taxon>Eutheria</taxon>
        <taxon>Laurasiatheria</taxon>
        <taxon>Chiroptera</taxon>
        <taxon>Yinpterochiroptera</taxon>
        <taxon>Pteropodoidea</taxon>
        <taxon>Pteropodidae</taxon>
        <taxon>Rousettinae</taxon>
        <taxon>Rousettus</taxon>
    </lineage>
</organism>
<protein>
    <submittedName>
        <fullName evidence="1">Uncharacterized protein</fullName>
    </submittedName>
</protein>
<gene>
    <name evidence="1" type="ORF">HJG63_010780</name>
</gene>
<dbReference type="EMBL" id="JACASE010000003">
    <property type="protein sequence ID" value="KAF6485645.1"/>
    <property type="molecule type" value="Genomic_DNA"/>
</dbReference>
<name>A0A7J8INC3_ROUAE</name>
<reference evidence="1 2" key="1">
    <citation type="journal article" date="2020" name="Nature">
        <title>Six reference-quality genomes reveal evolution of bat adaptations.</title>
        <authorList>
            <person name="Jebb D."/>
            <person name="Huang Z."/>
            <person name="Pippel M."/>
            <person name="Hughes G.M."/>
            <person name="Lavrichenko K."/>
            <person name="Devanna P."/>
            <person name="Winkler S."/>
            <person name="Jermiin L.S."/>
            <person name="Skirmuntt E.C."/>
            <person name="Katzourakis A."/>
            <person name="Burkitt-Gray L."/>
            <person name="Ray D.A."/>
            <person name="Sullivan K.A.M."/>
            <person name="Roscito J.G."/>
            <person name="Kirilenko B.M."/>
            <person name="Davalos L.M."/>
            <person name="Corthals A.P."/>
            <person name="Power M.L."/>
            <person name="Jones G."/>
            <person name="Ransome R.D."/>
            <person name="Dechmann D.K.N."/>
            <person name="Locatelli A.G."/>
            <person name="Puechmaille S.J."/>
            <person name="Fedrigo O."/>
            <person name="Jarvis E.D."/>
            <person name="Hiller M."/>
            <person name="Vernes S.C."/>
            <person name="Myers E.W."/>
            <person name="Teeling E.C."/>
        </authorList>
    </citation>
    <scope>NUCLEOTIDE SEQUENCE [LARGE SCALE GENOMIC DNA]</scope>
    <source>
        <strain evidence="1">MRouAeg1</strain>
        <tissue evidence="1">Muscle</tissue>
    </source>
</reference>
<proteinExistence type="predicted"/>